<evidence type="ECO:0000256" key="1">
    <source>
        <dbReference type="SAM" id="Phobius"/>
    </source>
</evidence>
<accession>A0A545AWP0</accession>
<proteinExistence type="predicted"/>
<organism evidence="2 3">
    <name type="scientific">Cryptosporangium phraense</name>
    <dbReference type="NCBI Taxonomy" id="2593070"/>
    <lineage>
        <taxon>Bacteria</taxon>
        <taxon>Bacillati</taxon>
        <taxon>Actinomycetota</taxon>
        <taxon>Actinomycetes</taxon>
        <taxon>Cryptosporangiales</taxon>
        <taxon>Cryptosporangiaceae</taxon>
        <taxon>Cryptosporangium</taxon>
    </lineage>
</organism>
<keyword evidence="3" id="KW-1185">Reference proteome</keyword>
<dbReference type="Proteomes" id="UP000317982">
    <property type="component" value="Unassembled WGS sequence"/>
</dbReference>
<dbReference type="EMBL" id="VIRS01000004">
    <property type="protein sequence ID" value="TQS45742.1"/>
    <property type="molecule type" value="Genomic_DNA"/>
</dbReference>
<feature type="transmembrane region" description="Helical" evidence="1">
    <location>
        <begin position="28"/>
        <end position="49"/>
    </location>
</feature>
<reference evidence="2 3" key="1">
    <citation type="submission" date="2019-07" db="EMBL/GenBank/DDBJ databases">
        <title>Cryptosporangium phraense sp. nov., isolated from plant litter.</title>
        <authorList>
            <person name="Suriyachadkun C."/>
        </authorList>
    </citation>
    <scope>NUCLEOTIDE SEQUENCE [LARGE SCALE GENOMIC DNA]</scope>
    <source>
        <strain evidence="2 3">A-T 5661</strain>
    </source>
</reference>
<evidence type="ECO:0000313" key="2">
    <source>
        <dbReference type="EMBL" id="TQS45742.1"/>
    </source>
</evidence>
<dbReference type="RefSeq" id="WP_142703970.1">
    <property type="nucleotide sequence ID" value="NZ_VIRS01000004.1"/>
</dbReference>
<keyword evidence="1" id="KW-1133">Transmembrane helix</keyword>
<keyword evidence="1" id="KW-0812">Transmembrane</keyword>
<dbReference type="InParanoid" id="A0A545AWP0"/>
<name>A0A545AWP0_9ACTN</name>
<keyword evidence="1" id="KW-0472">Membrane</keyword>
<comment type="caution">
    <text evidence="2">The sequence shown here is derived from an EMBL/GenBank/DDBJ whole genome shotgun (WGS) entry which is preliminary data.</text>
</comment>
<evidence type="ECO:0000313" key="3">
    <source>
        <dbReference type="Proteomes" id="UP000317982"/>
    </source>
</evidence>
<sequence length="78" mass="7715">MTAVAAPLLPPALRALGRHRARARGPRLAVAAAVLAAAATFSLTVSGGVTTLPTESPALSAASQTVSTGLALVGRNDR</sequence>
<dbReference type="AlphaFoldDB" id="A0A545AWP0"/>
<protein>
    <submittedName>
        <fullName evidence="2">Uncharacterized protein</fullName>
    </submittedName>
</protein>
<gene>
    <name evidence="2" type="ORF">FL583_08515</name>
</gene>